<proteinExistence type="predicted"/>
<dbReference type="EMBL" id="JASCZI010242582">
    <property type="protein sequence ID" value="MED6211517.1"/>
    <property type="molecule type" value="Genomic_DNA"/>
</dbReference>
<comment type="caution">
    <text evidence="1">The sequence shown here is derived from an EMBL/GenBank/DDBJ whole genome shotgun (WGS) entry which is preliminary data.</text>
</comment>
<accession>A0ABU6YM86</accession>
<reference evidence="1 2" key="1">
    <citation type="journal article" date="2023" name="Plants (Basel)">
        <title>Bridging the Gap: Combining Genomics and Transcriptomics Approaches to Understand Stylosanthes scabra, an Orphan Legume from the Brazilian Caatinga.</title>
        <authorList>
            <person name="Ferreira-Neto J.R.C."/>
            <person name="da Silva M.D."/>
            <person name="Binneck E."/>
            <person name="de Melo N.F."/>
            <person name="da Silva R.H."/>
            <person name="de Melo A.L.T.M."/>
            <person name="Pandolfi V."/>
            <person name="Bustamante F.O."/>
            <person name="Brasileiro-Vidal A.C."/>
            <person name="Benko-Iseppon A.M."/>
        </authorList>
    </citation>
    <scope>NUCLEOTIDE SEQUENCE [LARGE SCALE GENOMIC DNA]</scope>
    <source>
        <tissue evidence="1">Leaves</tissue>
    </source>
</reference>
<name>A0ABU6YM86_9FABA</name>
<evidence type="ECO:0000313" key="2">
    <source>
        <dbReference type="Proteomes" id="UP001341840"/>
    </source>
</evidence>
<evidence type="ECO:0000313" key="1">
    <source>
        <dbReference type="EMBL" id="MED6211517.1"/>
    </source>
</evidence>
<sequence length="91" mass="10469">MNINSWQRQDENWGALNFKHPASQYPEPEIHIPFFPSGIAESMTGNSLQSSFMINHLQFPLWVLLCTWLGCICIEHSLGKFSFTEGRRLEG</sequence>
<keyword evidence="2" id="KW-1185">Reference proteome</keyword>
<dbReference type="Proteomes" id="UP001341840">
    <property type="component" value="Unassembled WGS sequence"/>
</dbReference>
<protein>
    <submittedName>
        <fullName evidence="1">Uncharacterized protein</fullName>
    </submittedName>
</protein>
<organism evidence="1 2">
    <name type="scientific">Stylosanthes scabra</name>
    <dbReference type="NCBI Taxonomy" id="79078"/>
    <lineage>
        <taxon>Eukaryota</taxon>
        <taxon>Viridiplantae</taxon>
        <taxon>Streptophyta</taxon>
        <taxon>Embryophyta</taxon>
        <taxon>Tracheophyta</taxon>
        <taxon>Spermatophyta</taxon>
        <taxon>Magnoliopsida</taxon>
        <taxon>eudicotyledons</taxon>
        <taxon>Gunneridae</taxon>
        <taxon>Pentapetalae</taxon>
        <taxon>rosids</taxon>
        <taxon>fabids</taxon>
        <taxon>Fabales</taxon>
        <taxon>Fabaceae</taxon>
        <taxon>Papilionoideae</taxon>
        <taxon>50 kb inversion clade</taxon>
        <taxon>dalbergioids sensu lato</taxon>
        <taxon>Dalbergieae</taxon>
        <taxon>Pterocarpus clade</taxon>
        <taxon>Stylosanthes</taxon>
    </lineage>
</organism>
<gene>
    <name evidence="1" type="ORF">PIB30_074473</name>
</gene>